<evidence type="ECO:0000313" key="2">
    <source>
        <dbReference type="EMBL" id="MBB6100029.1"/>
    </source>
</evidence>
<proteinExistence type="predicted"/>
<dbReference type="InterPro" id="IPR041664">
    <property type="entry name" value="AAA_16"/>
</dbReference>
<dbReference type="Pfam" id="PF13191">
    <property type="entry name" value="AAA_16"/>
    <property type="match status" value="1"/>
</dbReference>
<reference evidence="2 3" key="1">
    <citation type="submission" date="2020-08" db="EMBL/GenBank/DDBJ databases">
        <title>Genomic Encyclopedia of Type Strains, Phase IV (KMG-IV): sequencing the most valuable type-strain genomes for metagenomic binning, comparative biology and taxonomic classification.</title>
        <authorList>
            <person name="Goeker M."/>
        </authorList>
    </citation>
    <scope>NUCLEOTIDE SEQUENCE [LARGE SCALE GENOMIC DNA]</scope>
    <source>
        <strain evidence="2 3">DSM 21458</strain>
    </source>
</reference>
<evidence type="ECO:0000259" key="1">
    <source>
        <dbReference type="SMART" id="SM01043"/>
    </source>
</evidence>
<dbReference type="Pfam" id="PF03704">
    <property type="entry name" value="BTAD"/>
    <property type="match status" value="1"/>
</dbReference>
<dbReference type="InterPro" id="IPR036388">
    <property type="entry name" value="WH-like_DNA-bd_sf"/>
</dbReference>
<dbReference type="RefSeq" id="WP_183988761.1">
    <property type="nucleotide sequence ID" value="NZ_JACHHG010000019.1"/>
</dbReference>
<dbReference type="SUPFAM" id="SSF52540">
    <property type="entry name" value="P-loop containing nucleoside triphosphate hydrolases"/>
    <property type="match status" value="1"/>
</dbReference>
<dbReference type="InterPro" id="IPR011990">
    <property type="entry name" value="TPR-like_helical_dom_sf"/>
</dbReference>
<dbReference type="GO" id="GO:0003677">
    <property type="term" value="F:DNA binding"/>
    <property type="evidence" value="ECO:0007669"/>
    <property type="project" value="UniProtKB-KW"/>
</dbReference>
<dbReference type="EMBL" id="JACHHG010000019">
    <property type="protein sequence ID" value="MBB6100029.1"/>
    <property type="molecule type" value="Genomic_DNA"/>
</dbReference>
<dbReference type="PANTHER" id="PTHR35807">
    <property type="entry name" value="TRANSCRIPTIONAL REGULATOR REDD-RELATED"/>
    <property type="match status" value="1"/>
</dbReference>
<dbReference type="Gene3D" id="1.10.10.10">
    <property type="entry name" value="Winged helix-like DNA-binding domain superfamily/Winged helix DNA-binding domain"/>
    <property type="match status" value="1"/>
</dbReference>
<gene>
    <name evidence="2" type="ORF">HNR42_003494</name>
</gene>
<dbReference type="SMART" id="SM01043">
    <property type="entry name" value="BTAD"/>
    <property type="match status" value="1"/>
</dbReference>
<accession>A0A841I733</accession>
<feature type="domain" description="Bacterial transcriptional activator" evidence="1">
    <location>
        <begin position="90"/>
        <end position="220"/>
    </location>
</feature>
<dbReference type="SUPFAM" id="SSF48452">
    <property type="entry name" value="TPR-like"/>
    <property type="match status" value="1"/>
</dbReference>
<name>A0A841I733_9DEIO</name>
<comment type="caution">
    <text evidence="2">The sequence shown here is derived from an EMBL/GenBank/DDBJ whole genome shotgun (WGS) entry which is preliminary data.</text>
</comment>
<dbReference type="AlphaFoldDB" id="A0A841I733"/>
<protein>
    <submittedName>
        <fullName evidence="2">DNA-binding SARP family transcriptional activator</fullName>
    </submittedName>
</protein>
<dbReference type="InterPro" id="IPR005158">
    <property type="entry name" value="BTAD"/>
</dbReference>
<evidence type="ECO:0000313" key="3">
    <source>
        <dbReference type="Proteomes" id="UP000569951"/>
    </source>
</evidence>
<sequence>MGNAWRIEVMGVPSLIRPDGAAQPLERRTAALLTYLAVEGPTPRSRLAQLFWPDSAEAVARNNLVQALRRLDKLAGTRLVDRSHDLTLSSDVQVDLVETLRGQPVPETGLIRLEGLELDNAPDFMQWLLATREQAHRAREQASRQAIDDALAAGDIAAALMLVQQLLELDPLSEYAHRTLMQLHLLDGDRAAALQVYQRYKDLLARELGEAPPHSIERLVGDEGGSAAADPVRIPLAVLRPPRLVGREETWRRMEEAWEAGKTIYLVGAAGTGKTRLAQDFARSKGAALYLRGQPGEQHVPFAGAVRNARARLAAAPHVRLPEWVIQELARVMPEFQRGRGSAPPPLLDEQDRLNFFQAHLEMVRLTSPGFVATITDDVHYYDQATMELGVFFLSQGSALGGHGEVPRHIITYRPDELTAAAKVMVDRHVDAGSAVRISVTPLAVSDVTDLLVALAVPDAEALADALWNSTGGNAQFLLEAVRHMYETGQFSADAALDYAQGSISNVIQQRLGKLSPIAIQAARAAAVLQNDISIERVSEVLQLPLPSVMAAWEELEQAQVMLGERFSHDLVQESVRMSLPTTARRILHRAAARMLVLQGAPAGVIAQHWLEAGDMLQAAKWLEQAGEEAAATLRLQEAEELYREAGKAYASAQEGQGAFKVWRRTIIDNY</sequence>
<dbReference type="Proteomes" id="UP000569951">
    <property type="component" value="Unassembled WGS sequence"/>
</dbReference>
<dbReference type="Gene3D" id="3.40.50.300">
    <property type="entry name" value="P-loop containing nucleotide triphosphate hydrolases"/>
    <property type="match status" value="1"/>
</dbReference>
<dbReference type="InterPro" id="IPR027417">
    <property type="entry name" value="P-loop_NTPase"/>
</dbReference>
<dbReference type="InterPro" id="IPR051677">
    <property type="entry name" value="AfsR-DnrI-RedD_regulator"/>
</dbReference>
<keyword evidence="2" id="KW-0238">DNA-binding</keyword>
<keyword evidence="3" id="KW-1185">Reference proteome</keyword>
<organism evidence="2 3">
    <name type="scientific">Deinobacterium chartae</name>
    <dbReference type="NCBI Taxonomy" id="521158"/>
    <lineage>
        <taxon>Bacteria</taxon>
        <taxon>Thermotogati</taxon>
        <taxon>Deinococcota</taxon>
        <taxon>Deinococci</taxon>
        <taxon>Deinococcales</taxon>
        <taxon>Deinococcaceae</taxon>
        <taxon>Deinobacterium</taxon>
    </lineage>
</organism>
<dbReference type="Gene3D" id="1.25.40.10">
    <property type="entry name" value="Tetratricopeptide repeat domain"/>
    <property type="match status" value="1"/>
</dbReference>